<proteinExistence type="predicted"/>
<dbReference type="EMBL" id="BAABLO010000011">
    <property type="protein sequence ID" value="GAA4724504.1"/>
    <property type="molecule type" value="Genomic_DNA"/>
</dbReference>
<feature type="transmembrane region" description="Helical" evidence="6">
    <location>
        <begin position="91"/>
        <end position="110"/>
    </location>
</feature>
<dbReference type="Proteomes" id="UP001500556">
    <property type="component" value="Unassembled WGS sequence"/>
</dbReference>
<evidence type="ECO:0000256" key="6">
    <source>
        <dbReference type="SAM" id="Phobius"/>
    </source>
</evidence>
<evidence type="ECO:0000256" key="1">
    <source>
        <dbReference type="ARBA" id="ARBA00004651"/>
    </source>
</evidence>
<keyword evidence="4 6" id="KW-1133">Transmembrane helix</keyword>
<keyword evidence="2" id="KW-1003">Cell membrane</keyword>
<dbReference type="PANTHER" id="PTHR35007">
    <property type="entry name" value="INTEGRAL MEMBRANE PROTEIN-RELATED"/>
    <property type="match status" value="1"/>
</dbReference>
<protein>
    <submittedName>
        <fullName evidence="8">Type II secretion system F family protein</fullName>
    </submittedName>
</protein>
<dbReference type="Pfam" id="PF00482">
    <property type="entry name" value="T2SSF"/>
    <property type="match status" value="1"/>
</dbReference>
<dbReference type="PANTHER" id="PTHR35007:SF2">
    <property type="entry name" value="PILUS ASSEMBLE PROTEIN"/>
    <property type="match status" value="1"/>
</dbReference>
<reference evidence="9" key="1">
    <citation type="journal article" date="2019" name="Int. J. Syst. Evol. Microbiol.">
        <title>The Global Catalogue of Microorganisms (GCM) 10K type strain sequencing project: providing services to taxonomists for standard genome sequencing and annotation.</title>
        <authorList>
            <consortium name="The Broad Institute Genomics Platform"/>
            <consortium name="The Broad Institute Genome Sequencing Center for Infectious Disease"/>
            <person name="Wu L."/>
            <person name="Ma J."/>
        </authorList>
    </citation>
    <scope>NUCLEOTIDE SEQUENCE [LARGE SCALE GENOMIC DNA]</scope>
    <source>
        <strain evidence="9">JCM 18961</strain>
    </source>
</reference>
<feature type="transmembrane region" description="Helical" evidence="6">
    <location>
        <begin position="12"/>
        <end position="34"/>
    </location>
</feature>
<evidence type="ECO:0000256" key="2">
    <source>
        <dbReference type="ARBA" id="ARBA00022475"/>
    </source>
</evidence>
<keyword evidence="5 6" id="KW-0472">Membrane</keyword>
<evidence type="ECO:0000256" key="5">
    <source>
        <dbReference type="ARBA" id="ARBA00023136"/>
    </source>
</evidence>
<evidence type="ECO:0000259" key="7">
    <source>
        <dbReference type="Pfam" id="PF00482"/>
    </source>
</evidence>
<dbReference type="InterPro" id="IPR018076">
    <property type="entry name" value="T2SS_GspF_dom"/>
</dbReference>
<evidence type="ECO:0000256" key="4">
    <source>
        <dbReference type="ARBA" id="ARBA00022989"/>
    </source>
</evidence>
<feature type="transmembrane region" description="Helical" evidence="6">
    <location>
        <begin position="232"/>
        <end position="252"/>
    </location>
</feature>
<keyword evidence="3 6" id="KW-0812">Transmembrane</keyword>
<feature type="transmembrane region" description="Helical" evidence="6">
    <location>
        <begin position="67"/>
        <end position="85"/>
    </location>
</feature>
<accession>A0ABP8Y958</accession>
<sequence length="299" mass="32472">MIGVNPVVELHATGSLLGLLLGCGVFCIWWSAWVPTGSRPASRRPSFGDRLTDELVQAGYASMGPRTLLTACAIAFSMVLLTVYATTGVAPVALCFAAMAGYAPVALVRMRARRRRASLRELWPDAVDNIASAVRAGLALPEALVQLGRRGPEELRPAFQAFAEDYRATGRFHECLDDLKERLSDPVGDRLVESLRIAREVGGSDLGRLLRTLSTFLREDSRTRAELETRQGWTVNAARLAVSAPWVVLAMLCTRPESVRAYSSATGAGVLLAGGLVSVVAYRLMIHIGRLPEDERVLR</sequence>
<keyword evidence="9" id="KW-1185">Reference proteome</keyword>
<evidence type="ECO:0000256" key="3">
    <source>
        <dbReference type="ARBA" id="ARBA00022692"/>
    </source>
</evidence>
<gene>
    <name evidence="8" type="ORF">GCM10025782_23180</name>
</gene>
<feature type="domain" description="Type II secretion system protein GspF" evidence="7">
    <location>
        <begin position="127"/>
        <end position="252"/>
    </location>
</feature>
<feature type="transmembrane region" description="Helical" evidence="6">
    <location>
        <begin position="264"/>
        <end position="286"/>
    </location>
</feature>
<name>A0ABP8Y958_9MICO</name>
<comment type="caution">
    <text evidence="8">The sequence shown here is derived from an EMBL/GenBank/DDBJ whole genome shotgun (WGS) entry which is preliminary data.</text>
</comment>
<evidence type="ECO:0000313" key="9">
    <source>
        <dbReference type="Proteomes" id="UP001500556"/>
    </source>
</evidence>
<evidence type="ECO:0000313" key="8">
    <source>
        <dbReference type="EMBL" id="GAA4724504.1"/>
    </source>
</evidence>
<comment type="subcellular location">
    <subcellularLocation>
        <location evidence="1">Cell membrane</location>
        <topology evidence="1">Multi-pass membrane protein</topology>
    </subcellularLocation>
</comment>
<organism evidence="8 9">
    <name type="scientific">Pedococcus ginsenosidimutans</name>
    <dbReference type="NCBI Taxonomy" id="490570"/>
    <lineage>
        <taxon>Bacteria</taxon>
        <taxon>Bacillati</taxon>
        <taxon>Actinomycetota</taxon>
        <taxon>Actinomycetes</taxon>
        <taxon>Micrococcales</taxon>
        <taxon>Intrasporangiaceae</taxon>
        <taxon>Pedococcus</taxon>
    </lineage>
</organism>